<name>A0AAE5RZ71_9HYPH</name>
<evidence type="ECO:0000313" key="6">
    <source>
        <dbReference type="Proteomes" id="UP000237447"/>
    </source>
</evidence>
<organism evidence="5 6">
    <name type="scientific">Agrobacterium rosae</name>
    <dbReference type="NCBI Taxonomy" id="1972867"/>
    <lineage>
        <taxon>Bacteria</taxon>
        <taxon>Pseudomonadati</taxon>
        <taxon>Pseudomonadota</taxon>
        <taxon>Alphaproteobacteria</taxon>
        <taxon>Hyphomicrobiales</taxon>
        <taxon>Rhizobiaceae</taxon>
        <taxon>Rhizobium/Agrobacterium group</taxon>
        <taxon>Agrobacterium</taxon>
    </lineage>
</organism>
<evidence type="ECO:0000313" key="4">
    <source>
        <dbReference type="EMBL" id="MDX8331316.1"/>
    </source>
</evidence>
<evidence type="ECO:0000313" key="7">
    <source>
        <dbReference type="Proteomes" id="UP001277561"/>
    </source>
</evidence>
<dbReference type="GO" id="GO:0016301">
    <property type="term" value="F:kinase activity"/>
    <property type="evidence" value="ECO:0007669"/>
    <property type="project" value="InterPro"/>
</dbReference>
<accession>A0AAE5RZ71</accession>
<proteinExistence type="predicted"/>
<keyword evidence="1" id="KW-0547">Nucleotide-binding</keyword>
<evidence type="ECO:0000256" key="2">
    <source>
        <dbReference type="ARBA" id="ARBA00022840"/>
    </source>
</evidence>
<dbReference type="InterPro" id="IPR027417">
    <property type="entry name" value="P-loop_NTPase"/>
</dbReference>
<dbReference type="SUPFAM" id="SSF52540">
    <property type="entry name" value="P-loop containing nucleoside triphosphate hydrolases"/>
    <property type="match status" value="1"/>
</dbReference>
<dbReference type="EMBL" id="JAVRAD010000009">
    <property type="protein sequence ID" value="MDX8331316.1"/>
    <property type="molecule type" value="Genomic_DNA"/>
</dbReference>
<evidence type="ECO:0000256" key="1">
    <source>
        <dbReference type="ARBA" id="ARBA00022741"/>
    </source>
</evidence>
<dbReference type="Gene3D" id="3.40.50.300">
    <property type="entry name" value="P-loop containing nucleotide triphosphate hydrolases"/>
    <property type="match status" value="1"/>
</dbReference>
<dbReference type="Pfam" id="PF06414">
    <property type="entry name" value="Zeta_toxin"/>
    <property type="match status" value="1"/>
</dbReference>
<evidence type="ECO:0000259" key="3">
    <source>
        <dbReference type="Pfam" id="PF06414"/>
    </source>
</evidence>
<keyword evidence="7" id="KW-1185">Reference proteome</keyword>
<dbReference type="GO" id="GO:0005524">
    <property type="term" value="F:ATP binding"/>
    <property type="evidence" value="ECO:0007669"/>
    <property type="project" value="UniProtKB-KW"/>
</dbReference>
<protein>
    <submittedName>
        <fullName evidence="4">Zeta toxin family protein</fullName>
    </submittedName>
</protein>
<dbReference type="RefSeq" id="WP_103657800.1">
    <property type="nucleotide sequence ID" value="NZ_CP192764.1"/>
</dbReference>
<dbReference type="Proteomes" id="UP001277561">
    <property type="component" value="Unassembled WGS sequence"/>
</dbReference>
<evidence type="ECO:0000313" key="5">
    <source>
        <dbReference type="EMBL" id="POO52448.1"/>
    </source>
</evidence>
<gene>
    <name evidence="5" type="ORF">CPJ18_09170</name>
    <name evidence="4" type="ORF">RMS29_18990</name>
</gene>
<dbReference type="InterPro" id="IPR010488">
    <property type="entry name" value="Zeta_toxin_domain"/>
</dbReference>
<keyword evidence="2" id="KW-0067">ATP-binding</keyword>
<dbReference type="EMBL" id="NXEJ01000004">
    <property type="protein sequence ID" value="POO52448.1"/>
    <property type="molecule type" value="Genomic_DNA"/>
</dbReference>
<feature type="domain" description="Zeta toxin" evidence="3">
    <location>
        <begin position="53"/>
        <end position="141"/>
    </location>
</feature>
<dbReference type="PANTHER" id="PTHR39206:SF1">
    <property type="entry name" value="SLL8004 PROTEIN"/>
    <property type="match status" value="1"/>
</dbReference>
<reference evidence="5 6" key="1">
    <citation type="journal article" date="2018" name="Syst. Appl. Microbiol.">
        <title>Agrobacterium rosae sp. nov., isolated from galls on different agricultural crops.</title>
        <authorList>
            <person name="Kuzmanovic N."/>
            <person name="Pulawska J."/>
            <person name="Smalla K."/>
            <person name="Nesme X."/>
        </authorList>
    </citation>
    <scope>NUCLEOTIDE SEQUENCE [LARGE SCALE GENOMIC DNA]</scope>
    <source>
        <strain evidence="5 6">NCPPB 1650</strain>
    </source>
</reference>
<reference evidence="4 7" key="2">
    <citation type="journal article" date="2023" name="Phytobiomes J">
        <title>Deciphering the key players within the bacterial microbiota associated with aerial crown gall tumors on rhododendron: Insights into the gallobiome.</title>
        <authorList>
            <person name="Kuzmanovic N."/>
            <person name="Nesme J."/>
            <person name="Wolf J."/>
            <person name="Neumann-Schaal M."/>
            <person name="Petersen J."/>
            <person name="Fernandez-Gnecco G."/>
            <person name="Sproeer C."/>
            <person name="Bunk B."/>
            <person name="Overmann J."/>
            <person name="Sorensen S.J."/>
            <person name="Idczak E."/>
            <person name="Smalla K."/>
        </authorList>
    </citation>
    <scope>NUCLEOTIDE SEQUENCE [LARGE SCALE GENOMIC DNA]</scope>
    <source>
        <strain evidence="7">rho-14.1</strain>
        <strain evidence="4">Rho-14.1</strain>
    </source>
</reference>
<dbReference type="PANTHER" id="PTHR39206">
    <property type="entry name" value="SLL8004 PROTEIN"/>
    <property type="match status" value="1"/>
</dbReference>
<comment type="caution">
    <text evidence="5">The sequence shown here is derived from an EMBL/GenBank/DDBJ whole genome shotgun (WGS) entry which is preliminary data.</text>
</comment>
<sequence length="195" mass="21697">MKPSCIILAGPNGSGKSSIYEKLQPPGRFINADNIASSLNPSLPVNIKRVRAGRATVSLIDQMISSKDSFVFETTLSSSHSIDTMQKAKRAGFHVGLIYVILYRAEQNIERVRFRVKNGGHDIPTVDIIRRYKKSLDNLPKAVALSDEGVVIDNSEREPLFLAEFRRDGQITHKHIATDGETELHMRLNTIITNA</sequence>
<dbReference type="AlphaFoldDB" id="A0AAE5RZ71"/>
<dbReference type="Proteomes" id="UP000237447">
    <property type="component" value="Unassembled WGS sequence"/>
</dbReference>